<proteinExistence type="predicted"/>
<gene>
    <name evidence="1" type="ORF">CNECB9_3930020</name>
</gene>
<evidence type="ECO:0000313" key="1">
    <source>
        <dbReference type="EMBL" id="SCU79798.1"/>
    </source>
</evidence>
<evidence type="ECO:0008006" key="2">
    <source>
        <dbReference type="Google" id="ProtNLM"/>
    </source>
</evidence>
<accession>A0A1K0IWQ8</accession>
<dbReference type="EMBL" id="FMSH01000327">
    <property type="protein sequence ID" value="SCU79798.1"/>
    <property type="molecule type" value="Genomic_DNA"/>
</dbReference>
<name>A0A1K0IWQ8_CUPNE</name>
<dbReference type="AlphaFoldDB" id="A0A1K0IWQ8"/>
<sequence>MLMTATQVFWPLGFWPFPTFFSGAHQVEAMQADLADNWRRMAELNLEFARTMYEELQFDAMGSILAPEPEAFYAREIACELPLIGGPLHYASAMLELYARAQQKWIDGWGHLLTRGLMPDWQGMQRDVTDIPFWQVRETPRPA</sequence>
<protein>
    <recommendedName>
        <fullName evidence="2">Phasin family protein</fullName>
    </recommendedName>
</protein>
<dbReference type="NCBIfam" id="NF045537">
    <property type="entry name" value="phasin_PhaP7"/>
    <property type="match status" value="1"/>
</dbReference>
<reference evidence="1" key="1">
    <citation type="submission" date="2016-09" db="EMBL/GenBank/DDBJ databases">
        <authorList>
            <person name="Capua I."/>
            <person name="De Benedictis P."/>
            <person name="Joannis T."/>
            <person name="Lombin L.H."/>
            <person name="Cattoli G."/>
        </authorList>
    </citation>
    <scope>NUCLEOTIDE SEQUENCE</scope>
    <source>
        <strain evidence="1">B9</strain>
    </source>
</reference>
<organism evidence="1">
    <name type="scientific">Cupriavidus necator</name>
    <name type="common">Alcaligenes eutrophus</name>
    <name type="synonym">Ralstonia eutropha</name>
    <dbReference type="NCBI Taxonomy" id="106590"/>
    <lineage>
        <taxon>Bacteria</taxon>
        <taxon>Pseudomonadati</taxon>
        <taxon>Pseudomonadota</taxon>
        <taxon>Betaproteobacteria</taxon>
        <taxon>Burkholderiales</taxon>
        <taxon>Burkholderiaceae</taxon>
        <taxon>Cupriavidus</taxon>
    </lineage>
</organism>